<dbReference type="Gene3D" id="3.30.450.20">
    <property type="entry name" value="PAS domain"/>
    <property type="match status" value="1"/>
</dbReference>
<dbReference type="RefSeq" id="WP_394842459.1">
    <property type="nucleotide sequence ID" value="NZ_CP089982.1"/>
</dbReference>
<dbReference type="Proteomes" id="UP001379533">
    <property type="component" value="Chromosome"/>
</dbReference>
<dbReference type="InterPro" id="IPR020449">
    <property type="entry name" value="Tscrpt_reg_AraC-type_HTH"/>
</dbReference>
<dbReference type="PROSITE" id="PS01124">
    <property type="entry name" value="HTH_ARAC_FAMILY_2"/>
    <property type="match status" value="1"/>
</dbReference>
<evidence type="ECO:0000256" key="2">
    <source>
        <dbReference type="ARBA" id="ARBA00023125"/>
    </source>
</evidence>
<sequence length="246" mass="27942">MPNAESLSRWANLLADPVLLQHLFDKLPDAVFFVKDQTERYVMVNETLLARCGIAHKSDLIGRTAEEVFPAPLGAGYTAQDRQVLRTGREIQDRLELHMYPNGRQGWCLTFKTPLRERNGDVVGLVGISRDLHRPNEQHPEYGHLAEALDFLQTRFDEAVRLEELARKVGLSMDRFERLVSQVFHLTPRQLLTKIRIEAASRLLREGDEGIAAIAHACGYSDHSAFTRQFRSTVGVTPLAFRRSQP</sequence>
<dbReference type="PANTHER" id="PTHR46796">
    <property type="entry name" value="HTH-TYPE TRANSCRIPTIONAL ACTIVATOR RHAS-RELATED"/>
    <property type="match status" value="1"/>
</dbReference>
<proteinExistence type="predicted"/>
<dbReference type="SUPFAM" id="SSF55785">
    <property type="entry name" value="PYP-like sensor domain (PAS domain)"/>
    <property type="match status" value="1"/>
</dbReference>
<dbReference type="Pfam" id="PF12833">
    <property type="entry name" value="HTH_18"/>
    <property type="match status" value="1"/>
</dbReference>
<dbReference type="InterPro" id="IPR013656">
    <property type="entry name" value="PAS_4"/>
</dbReference>
<accession>A0ABZ2JZC3</accession>
<feature type="domain" description="PAC" evidence="5">
    <location>
        <begin position="89"/>
        <end position="144"/>
    </location>
</feature>
<dbReference type="InterPro" id="IPR000014">
    <property type="entry name" value="PAS"/>
</dbReference>
<dbReference type="Pfam" id="PF08448">
    <property type="entry name" value="PAS_4"/>
    <property type="match status" value="1"/>
</dbReference>
<keyword evidence="3" id="KW-0804">Transcription</keyword>
<dbReference type="PROSITE" id="PS00041">
    <property type="entry name" value="HTH_ARAC_FAMILY_1"/>
    <property type="match status" value="1"/>
</dbReference>
<dbReference type="SUPFAM" id="SSF46689">
    <property type="entry name" value="Homeodomain-like"/>
    <property type="match status" value="2"/>
</dbReference>
<organism evidence="6 7">
    <name type="scientific">Pendulispora brunnea</name>
    <dbReference type="NCBI Taxonomy" id="2905690"/>
    <lineage>
        <taxon>Bacteria</taxon>
        <taxon>Pseudomonadati</taxon>
        <taxon>Myxococcota</taxon>
        <taxon>Myxococcia</taxon>
        <taxon>Myxococcales</taxon>
        <taxon>Sorangiineae</taxon>
        <taxon>Pendulisporaceae</taxon>
        <taxon>Pendulispora</taxon>
    </lineage>
</organism>
<dbReference type="InterPro" id="IPR018062">
    <property type="entry name" value="HTH_AraC-typ_CS"/>
</dbReference>
<dbReference type="InterPro" id="IPR018060">
    <property type="entry name" value="HTH_AraC"/>
</dbReference>
<name>A0ABZ2JZC3_9BACT</name>
<gene>
    <name evidence="6" type="ORF">LZC95_35990</name>
</gene>
<keyword evidence="2" id="KW-0238">DNA-binding</keyword>
<dbReference type="PRINTS" id="PR00032">
    <property type="entry name" value="HTHARAC"/>
</dbReference>
<dbReference type="InterPro" id="IPR035965">
    <property type="entry name" value="PAS-like_dom_sf"/>
</dbReference>
<dbReference type="EMBL" id="CP089982">
    <property type="protein sequence ID" value="WXA91841.1"/>
    <property type="molecule type" value="Genomic_DNA"/>
</dbReference>
<dbReference type="PROSITE" id="PS50113">
    <property type="entry name" value="PAC"/>
    <property type="match status" value="1"/>
</dbReference>
<dbReference type="SMART" id="SM00342">
    <property type="entry name" value="HTH_ARAC"/>
    <property type="match status" value="1"/>
</dbReference>
<evidence type="ECO:0000256" key="3">
    <source>
        <dbReference type="ARBA" id="ARBA00023163"/>
    </source>
</evidence>
<dbReference type="NCBIfam" id="TIGR00229">
    <property type="entry name" value="sensory_box"/>
    <property type="match status" value="1"/>
</dbReference>
<dbReference type="Gene3D" id="1.10.10.60">
    <property type="entry name" value="Homeodomain-like"/>
    <property type="match status" value="1"/>
</dbReference>
<dbReference type="CDD" id="cd00130">
    <property type="entry name" value="PAS"/>
    <property type="match status" value="1"/>
</dbReference>
<dbReference type="InterPro" id="IPR050204">
    <property type="entry name" value="AraC_XylS_family_regulators"/>
</dbReference>
<reference evidence="6 7" key="1">
    <citation type="submission" date="2021-12" db="EMBL/GenBank/DDBJ databases">
        <title>Discovery of the Pendulisporaceae a myxobacterial family with distinct sporulation behavior and unique specialized metabolism.</title>
        <authorList>
            <person name="Garcia R."/>
            <person name="Popoff A."/>
            <person name="Bader C.D."/>
            <person name="Loehr J."/>
            <person name="Walesch S."/>
            <person name="Walt C."/>
            <person name="Boldt J."/>
            <person name="Bunk B."/>
            <person name="Haeckl F.J.F.P.J."/>
            <person name="Gunesch A.P."/>
            <person name="Birkelbach J."/>
            <person name="Nuebel U."/>
            <person name="Pietschmann T."/>
            <person name="Bach T."/>
            <person name="Mueller R."/>
        </authorList>
    </citation>
    <scope>NUCLEOTIDE SEQUENCE [LARGE SCALE GENOMIC DNA]</scope>
    <source>
        <strain evidence="6 7">MSr12523</strain>
    </source>
</reference>
<keyword evidence="1" id="KW-0805">Transcription regulation</keyword>
<protein>
    <submittedName>
        <fullName evidence="6">AraC family transcriptional regulator</fullName>
    </submittedName>
</protein>
<keyword evidence="7" id="KW-1185">Reference proteome</keyword>
<evidence type="ECO:0000259" key="4">
    <source>
        <dbReference type="PROSITE" id="PS01124"/>
    </source>
</evidence>
<dbReference type="PANTHER" id="PTHR46796:SF13">
    <property type="entry name" value="HTH-TYPE TRANSCRIPTIONAL ACTIVATOR RHAS"/>
    <property type="match status" value="1"/>
</dbReference>
<feature type="domain" description="HTH araC/xylS-type" evidence="4">
    <location>
        <begin position="146"/>
        <end position="244"/>
    </location>
</feature>
<evidence type="ECO:0000313" key="6">
    <source>
        <dbReference type="EMBL" id="WXA91841.1"/>
    </source>
</evidence>
<evidence type="ECO:0000313" key="7">
    <source>
        <dbReference type="Proteomes" id="UP001379533"/>
    </source>
</evidence>
<evidence type="ECO:0000256" key="1">
    <source>
        <dbReference type="ARBA" id="ARBA00023015"/>
    </source>
</evidence>
<evidence type="ECO:0000259" key="5">
    <source>
        <dbReference type="PROSITE" id="PS50113"/>
    </source>
</evidence>
<dbReference type="InterPro" id="IPR009057">
    <property type="entry name" value="Homeodomain-like_sf"/>
</dbReference>
<dbReference type="InterPro" id="IPR000700">
    <property type="entry name" value="PAS-assoc_C"/>
</dbReference>